<keyword evidence="4" id="KW-1185">Reference proteome</keyword>
<reference evidence="3 4" key="1">
    <citation type="journal article" date="2018" name="Sci. Rep.">
        <title>Raphidocelis subcapitata (=Pseudokirchneriella subcapitata) provides an insight into genome evolution and environmental adaptations in the Sphaeropleales.</title>
        <authorList>
            <person name="Suzuki S."/>
            <person name="Yamaguchi H."/>
            <person name="Nakajima N."/>
            <person name="Kawachi M."/>
        </authorList>
    </citation>
    <scope>NUCLEOTIDE SEQUENCE [LARGE SCALE GENOMIC DNA]</scope>
    <source>
        <strain evidence="3 4">NIES-35</strain>
    </source>
</reference>
<feature type="compositionally biased region" description="Pro residues" evidence="1">
    <location>
        <begin position="26"/>
        <end position="41"/>
    </location>
</feature>
<gene>
    <name evidence="3" type="ORF">Rsub_10718</name>
</gene>
<accession>A0A2V0PF32</accession>
<evidence type="ECO:0000256" key="2">
    <source>
        <dbReference type="SAM" id="SignalP"/>
    </source>
</evidence>
<dbReference type="AlphaFoldDB" id="A0A2V0PF32"/>
<organism evidence="3 4">
    <name type="scientific">Raphidocelis subcapitata</name>
    <dbReference type="NCBI Taxonomy" id="307507"/>
    <lineage>
        <taxon>Eukaryota</taxon>
        <taxon>Viridiplantae</taxon>
        <taxon>Chlorophyta</taxon>
        <taxon>core chlorophytes</taxon>
        <taxon>Chlorophyceae</taxon>
        <taxon>CS clade</taxon>
        <taxon>Sphaeropleales</taxon>
        <taxon>Selenastraceae</taxon>
        <taxon>Raphidocelis</taxon>
    </lineage>
</organism>
<dbReference type="Proteomes" id="UP000247498">
    <property type="component" value="Unassembled WGS sequence"/>
</dbReference>
<keyword evidence="2" id="KW-0732">Signal</keyword>
<evidence type="ECO:0000256" key="1">
    <source>
        <dbReference type="SAM" id="MobiDB-lite"/>
    </source>
</evidence>
<sequence length="119" mass="12350">MKPLLLVLLLLATAGRASGRTSAAAPSPPPPPPPSPSPPPAQYRCNPADGARCCAAGGSAPPGCLPCDAESRQPSKLFGCEGELWTAGGRLGYEWSWAGYRQGQEPLPELPTSVNLRTE</sequence>
<evidence type="ECO:0000313" key="3">
    <source>
        <dbReference type="EMBL" id="GBF97582.1"/>
    </source>
</evidence>
<dbReference type="InParanoid" id="A0A2V0PF32"/>
<name>A0A2V0PF32_9CHLO</name>
<feature type="region of interest" description="Disordered" evidence="1">
    <location>
        <begin position="18"/>
        <end position="42"/>
    </location>
</feature>
<dbReference type="EMBL" id="BDRX01000103">
    <property type="protein sequence ID" value="GBF97582.1"/>
    <property type="molecule type" value="Genomic_DNA"/>
</dbReference>
<feature type="chain" id="PRO_5016000505" evidence="2">
    <location>
        <begin position="20"/>
        <end position="119"/>
    </location>
</feature>
<evidence type="ECO:0000313" key="4">
    <source>
        <dbReference type="Proteomes" id="UP000247498"/>
    </source>
</evidence>
<comment type="caution">
    <text evidence="3">The sequence shown here is derived from an EMBL/GenBank/DDBJ whole genome shotgun (WGS) entry which is preliminary data.</text>
</comment>
<protein>
    <submittedName>
        <fullName evidence="3">Uncharacterized protein</fullName>
    </submittedName>
</protein>
<proteinExistence type="predicted"/>
<dbReference type="OrthoDB" id="509184at2759"/>
<feature type="signal peptide" evidence="2">
    <location>
        <begin position="1"/>
        <end position="19"/>
    </location>
</feature>